<dbReference type="GO" id="GO:0005524">
    <property type="term" value="F:ATP binding"/>
    <property type="evidence" value="ECO:0007669"/>
    <property type="project" value="UniProtKB-UniRule"/>
</dbReference>
<dbReference type="PATRIC" id="fig|167964.4.peg.5"/>
<evidence type="ECO:0000256" key="4">
    <source>
        <dbReference type="ARBA" id="ARBA00022598"/>
    </source>
</evidence>
<keyword evidence="5 7" id="KW-0547">Nucleotide-binding</keyword>
<comment type="catalytic activity">
    <reaction evidence="7 8">
        <text>UDP-N-acetyl-alpha-D-muramoyl-L-alanine + D-glutamate + ATP = UDP-N-acetyl-alpha-D-muramoyl-L-alanyl-D-glutamate + ADP + phosphate + H(+)</text>
        <dbReference type="Rhea" id="RHEA:16429"/>
        <dbReference type="ChEBI" id="CHEBI:15378"/>
        <dbReference type="ChEBI" id="CHEBI:29986"/>
        <dbReference type="ChEBI" id="CHEBI:30616"/>
        <dbReference type="ChEBI" id="CHEBI:43474"/>
        <dbReference type="ChEBI" id="CHEBI:83898"/>
        <dbReference type="ChEBI" id="CHEBI:83900"/>
        <dbReference type="ChEBI" id="CHEBI:456216"/>
        <dbReference type="EC" id="6.3.2.9"/>
    </reaction>
</comment>
<dbReference type="GO" id="GO:0071555">
    <property type="term" value="P:cell wall organization"/>
    <property type="evidence" value="ECO:0007669"/>
    <property type="project" value="UniProtKB-KW"/>
</dbReference>
<proteinExistence type="inferred from homology"/>
<keyword evidence="7 8" id="KW-0131">Cell cycle</keyword>
<dbReference type="Proteomes" id="UP000064249">
    <property type="component" value="Unassembled WGS sequence"/>
</dbReference>
<keyword evidence="7 8" id="KW-0961">Cell wall biogenesis/degradation</keyword>
<evidence type="ECO:0000256" key="1">
    <source>
        <dbReference type="ARBA" id="ARBA00004496"/>
    </source>
</evidence>
<feature type="domain" description="Mur ligase central" evidence="10">
    <location>
        <begin position="114"/>
        <end position="298"/>
    </location>
</feature>
<keyword evidence="7 8" id="KW-0133">Cell shape</keyword>
<comment type="function">
    <text evidence="7 8">Cell wall formation. Catalyzes the addition of glutamate to the nucleotide precursor UDP-N-acetylmuramoyl-L-alanine (UMA).</text>
</comment>
<dbReference type="InterPro" id="IPR036565">
    <property type="entry name" value="Mur-like_cat_sf"/>
</dbReference>
<dbReference type="SUPFAM" id="SSF53244">
    <property type="entry name" value="MurD-like peptide ligases, peptide-binding domain"/>
    <property type="match status" value="1"/>
</dbReference>
<keyword evidence="4 7" id="KW-0436">Ligase</keyword>
<dbReference type="Pfam" id="PF21799">
    <property type="entry name" value="MurD-like_N"/>
    <property type="match status" value="1"/>
</dbReference>
<dbReference type="PANTHER" id="PTHR43692:SF1">
    <property type="entry name" value="UDP-N-ACETYLMURAMOYLALANINE--D-GLUTAMATE LIGASE"/>
    <property type="match status" value="1"/>
</dbReference>
<dbReference type="GO" id="GO:0008764">
    <property type="term" value="F:UDP-N-acetylmuramoylalanine-D-glutamate ligase activity"/>
    <property type="evidence" value="ECO:0007669"/>
    <property type="project" value="UniProtKB-UniRule"/>
</dbReference>
<keyword evidence="7 8" id="KW-0132">Cell division</keyword>
<dbReference type="Gene3D" id="3.90.190.20">
    <property type="entry name" value="Mur ligase, C-terminal domain"/>
    <property type="match status" value="1"/>
</dbReference>
<dbReference type="InterPro" id="IPR004101">
    <property type="entry name" value="Mur_ligase_C"/>
</dbReference>
<evidence type="ECO:0000256" key="7">
    <source>
        <dbReference type="HAMAP-Rule" id="MF_00639"/>
    </source>
</evidence>
<dbReference type="EMBL" id="LGFU01000167">
    <property type="protein sequence ID" value="KUK45746.1"/>
    <property type="molecule type" value="Genomic_DNA"/>
</dbReference>
<dbReference type="InterPro" id="IPR005762">
    <property type="entry name" value="MurD"/>
</dbReference>
<evidence type="ECO:0000259" key="9">
    <source>
        <dbReference type="Pfam" id="PF02875"/>
    </source>
</evidence>
<gene>
    <name evidence="7" type="primary">murD</name>
    <name evidence="11" type="ORF">XD73_1381</name>
</gene>
<dbReference type="GO" id="GO:0009252">
    <property type="term" value="P:peptidoglycan biosynthetic process"/>
    <property type="evidence" value="ECO:0007669"/>
    <property type="project" value="UniProtKB-UniRule"/>
</dbReference>
<name>A0A117LGE1_9CHLR</name>
<dbReference type="InterPro" id="IPR013221">
    <property type="entry name" value="Mur_ligase_cen"/>
</dbReference>
<evidence type="ECO:0000256" key="3">
    <source>
        <dbReference type="ARBA" id="ARBA00022490"/>
    </source>
</evidence>
<comment type="subcellular location">
    <subcellularLocation>
        <location evidence="1 7 8">Cytoplasm</location>
    </subcellularLocation>
</comment>
<dbReference type="EC" id="6.3.2.9" evidence="7 8"/>
<dbReference type="GO" id="GO:0051301">
    <property type="term" value="P:cell division"/>
    <property type="evidence" value="ECO:0007669"/>
    <property type="project" value="UniProtKB-KW"/>
</dbReference>
<comment type="similarity">
    <text evidence="7">Belongs to the MurCDEF family.</text>
</comment>
<dbReference type="Pfam" id="PF08245">
    <property type="entry name" value="Mur_ligase_M"/>
    <property type="match status" value="1"/>
</dbReference>
<dbReference type="NCBIfam" id="TIGR01087">
    <property type="entry name" value="murD"/>
    <property type="match status" value="1"/>
</dbReference>
<dbReference type="Gene3D" id="3.40.1190.10">
    <property type="entry name" value="Mur-like, catalytic domain"/>
    <property type="match status" value="1"/>
</dbReference>
<dbReference type="InterPro" id="IPR036615">
    <property type="entry name" value="Mur_ligase_C_dom_sf"/>
</dbReference>
<keyword evidence="7 8" id="KW-0573">Peptidoglycan synthesis</keyword>
<reference evidence="11 12" key="1">
    <citation type="journal article" date="2015" name="MBio">
        <title>Genome-Resolved Metagenomic Analysis Reveals Roles for Candidate Phyla and Other Microbial Community Members in Biogeochemical Transformations in Oil Reservoirs.</title>
        <authorList>
            <person name="Hu P."/>
            <person name="Tom L."/>
            <person name="Singh A."/>
            <person name="Thomas B.C."/>
            <person name="Baker B.J."/>
            <person name="Piceno Y.M."/>
            <person name="Andersen G.L."/>
            <person name="Banfield J.F."/>
        </authorList>
    </citation>
    <scope>NUCLEOTIDE SEQUENCE [LARGE SCALE GENOMIC DNA]</scope>
    <source>
        <strain evidence="11">46_16</strain>
    </source>
</reference>
<comment type="pathway">
    <text evidence="2 7 8">Cell wall biogenesis; peptidoglycan biosynthesis.</text>
</comment>
<dbReference type="GO" id="GO:0008360">
    <property type="term" value="P:regulation of cell shape"/>
    <property type="evidence" value="ECO:0007669"/>
    <property type="project" value="UniProtKB-KW"/>
</dbReference>
<dbReference type="AlphaFoldDB" id="A0A117LGE1"/>
<accession>A0A117LGE1</accession>
<dbReference type="Pfam" id="PF02875">
    <property type="entry name" value="Mur_ligase_C"/>
    <property type="match status" value="1"/>
</dbReference>
<dbReference type="PANTHER" id="PTHR43692">
    <property type="entry name" value="UDP-N-ACETYLMURAMOYLALANINE--D-GLUTAMATE LIGASE"/>
    <property type="match status" value="1"/>
</dbReference>
<evidence type="ECO:0000313" key="11">
    <source>
        <dbReference type="EMBL" id="KUK45746.1"/>
    </source>
</evidence>
<comment type="caution">
    <text evidence="11">The sequence shown here is derived from an EMBL/GenBank/DDBJ whole genome shotgun (WGS) entry which is preliminary data.</text>
</comment>
<evidence type="ECO:0000313" key="12">
    <source>
        <dbReference type="Proteomes" id="UP000064249"/>
    </source>
</evidence>
<dbReference type="HAMAP" id="MF_00639">
    <property type="entry name" value="MurD"/>
    <property type="match status" value="1"/>
</dbReference>
<evidence type="ECO:0000256" key="6">
    <source>
        <dbReference type="ARBA" id="ARBA00022840"/>
    </source>
</evidence>
<feature type="binding site" evidence="7">
    <location>
        <begin position="116"/>
        <end position="122"/>
    </location>
    <ligand>
        <name>ATP</name>
        <dbReference type="ChEBI" id="CHEBI:30616"/>
    </ligand>
</feature>
<feature type="domain" description="Mur ligase C-terminal" evidence="9">
    <location>
        <begin position="321"/>
        <end position="437"/>
    </location>
</feature>
<organism evidence="11 12">
    <name type="scientific">Anaerolinea thermophila</name>
    <dbReference type="NCBI Taxonomy" id="167964"/>
    <lineage>
        <taxon>Bacteria</taxon>
        <taxon>Bacillati</taxon>
        <taxon>Chloroflexota</taxon>
        <taxon>Anaerolineae</taxon>
        <taxon>Anaerolineales</taxon>
        <taxon>Anaerolineaceae</taxon>
        <taxon>Anaerolinea</taxon>
    </lineage>
</organism>
<dbReference type="SUPFAM" id="SSF53623">
    <property type="entry name" value="MurD-like peptide ligases, catalytic domain"/>
    <property type="match status" value="1"/>
</dbReference>
<keyword evidence="3 7" id="KW-0963">Cytoplasm</keyword>
<evidence type="ECO:0000259" key="10">
    <source>
        <dbReference type="Pfam" id="PF08245"/>
    </source>
</evidence>
<dbReference type="SUPFAM" id="SSF51984">
    <property type="entry name" value="MurCD N-terminal domain"/>
    <property type="match status" value="1"/>
</dbReference>
<protein>
    <recommendedName>
        <fullName evidence="7 8">UDP-N-acetylmuramoylalanine--D-glutamate ligase</fullName>
        <ecNumber evidence="7 8">6.3.2.9</ecNumber>
    </recommendedName>
    <alternativeName>
        <fullName evidence="7">D-glutamic acid-adding enzyme</fullName>
    </alternativeName>
    <alternativeName>
        <fullName evidence="7">UDP-N-acetylmuramoyl-L-alanyl-D-glutamate synthetase</fullName>
    </alternativeName>
</protein>
<dbReference type="GO" id="GO:0005737">
    <property type="term" value="C:cytoplasm"/>
    <property type="evidence" value="ECO:0007669"/>
    <property type="project" value="UniProtKB-SubCell"/>
</dbReference>
<evidence type="ECO:0000256" key="8">
    <source>
        <dbReference type="RuleBase" id="RU003664"/>
    </source>
</evidence>
<dbReference type="Gene3D" id="3.40.50.720">
    <property type="entry name" value="NAD(P)-binding Rossmann-like Domain"/>
    <property type="match status" value="1"/>
</dbReference>
<dbReference type="UniPathway" id="UPA00219"/>
<evidence type="ECO:0000256" key="5">
    <source>
        <dbReference type="ARBA" id="ARBA00022741"/>
    </source>
</evidence>
<evidence type="ECO:0000256" key="2">
    <source>
        <dbReference type="ARBA" id="ARBA00004752"/>
    </source>
</evidence>
<keyword evidence="6 7" id="KW-0067">ATP-binding</keyword>
<sequence>MTDWAGKKILMIGAARQGIALSRYFANKGAKVILNDRRSDEELTGAREELDGLEISWVTGDHPIEILDGVDLVCLSGGIPLDLPLVQSAVHRNIPLSNDSQIFLEAAPCPVIGITGSSGKTTTTALVGEIAKHHFVFKKTDNQVWVGGNIGNPLIQDIDRMKEDDIAVMELSSFQLEIMTASPNIAAVLNLTPNHLDRHGSMSKYISAKSNILTNQHSEDVAVLNRDDPRVRELFPEVKGRQITFGLNPPYNKQDSTYYKRGKLYLQASGQVAKVIKAELINLRGTHNLYNTLAAVAISAAARFSLAAIYDGIVSFQGVPHRLEFVREWGGATWYNDSIATSPERAIAALDSFDEPIVLLAGGRDKDLPWETFGERIRQKVDHLVLFGEAADLVAKAVGDIQPGARPFTVDRCEGLEQAVKKAAEKVEPGDVVLLSPGGTSFDEFSDFEERGKRFRQWVKELT</sequence>